<dbReference type="Pfam" id="PF00153">
    <property type="entry name" value="Mito_carr"/>
    <property type="match status" value="3"/>
</dbReference>
<evidence type="ECO:0000256" key="1">
    <source>
        <dbReference type="ARBA" id="ARBA00004448"/>
    </source>
</evidence>
<keyword evidence="2 10" id="KW-0813">Transport</keyword>
<keyword evidence="6" id="KW-1133">Transmembrane helix</keyword>
<keyword evidence="8 9" id="KW-0472">Membrane</keyword>
<name>A0A1E3NXR5_WICAA</name>
<gene>
    <name evidence="11" type="ORF">WICANDRAFT_34792</name>
</gene>
<evidence type="ECO:0000256" key="10">
    <source>
        <dbReference type="RuleBase" id="RU000488"/>
    </source>
</evidence>
<keyword evidence="5" id="KW-0999">Mitochondrion inner membrane</keyword>
<dbReference type="GO" id="GO:1990545">
    <property type="term" value="P:mitochondrial thiamine pyrophosphate transmembrane transport"/>
    <property type="evidence" value="ECO:0007669"/>
    <property type="project" value="EnsemblFungi"/>
</dbReference>
<organism evidence="11 12">
    <name type="scientific">Wickerhamomyces anomalus (strain ATCC 58044 / CBS 1984 / NCYC 433 / NRRL Y-366-8)</name>
    <name type="common">Yeast</name>
    <name type="synonym">Hansenula anomala</name>
    <dbReference type="NCBI Taxonomy" id="683960"/>
    <lineage>
        <taxon>Eukaryota</taxon>
        <taxon>Fungi</taxon>
        <taxon>Dikarya</taxon>
        <taxon>Ascomycota</taxon>
        <taxon>Saccharomycotina</taxon>
        <taxon>Saccharomycetes</taxon>
        <taxon>Phaffomycetales</taxon>
        <taxon>Wickerhamomycetaceae</taxon>
        <taxon>Wickerhamomyces</taxon>
    </lineage>
</organism>
<dbReference type="Gene3D" id="1.50.40.10">
    <property type="entry name" value="Mitochondrial carrier domain"/>
    <property type="match status" value="1"/>
</dbReference>
<dbReference type="GO" id="GO:0005743">
    <property type="term" value="C:mitochondrial inner membrane"/>
    <property type="evidence" value="ECO:0007669"/>
    <property type="project" value="UniProtKB-SubCell"/>
</dbReference>
<dbReference type="EMBL" id="KV454212">
    <property type="protein sequence ID" value="ODQ57948.1"/>
    <property type="molecule type" value="Genomic_DNA"/>
</dbReference>
<proteinExistence type="inferred from homology"/>
<dbReference type="InterPro" id="IPR018108">
    <property type="entry name" value="MCP_transmembrane"/>
</dbReference>
<evidence type="ECO:0000256" key="9">
    <source>
        <dbReference type="PROSITE-ProRule" id="PRU00282"/>
    </source>
</evidence>
<keyword evidence="4" id="KW-0677">Repeat</keyword>
<dbReference type="InterPro" id="IPR002067">
    <property type="entry name" value="MCP"/>
</dbReference>
<evidence type="ECO:0000313" key="11">
    <source>
        <dbReference type="EMBL" id="ODQ57948.1"/>
    </source>
</evidence>
<dbReference type="InterPro" id="IPR023395">
    <property type="entry name" value="MCP_dom_sf"/>
</dbReference>
<evidence type="ECO:0000256" key="4">
    <source>
        <dbReference type="ARBA" id="ARBA00022737"/>
    </source>
</evidence>
<dbReference type="SUPFAM" id="SSF103506">
    <property type="entry name" value="Mitochondrial carrier"/>
    <property type="match status" value="1"/>
</dbReference>
<reference evidence="11 12" key="1">
    <citation type="journal article" date="2016" name="Proc. Natl. Acad. Sci. U.S.A.">
        <title>Comparative genomics of biotechnologically important yeasts.</title>
        <authorList>
            <person name="Riley R."/>
            <person name="Haridas S."/>
            <person name="Wolfe K.H."/>
            <person name="Lopes M.R."/>
            <person name="Hittinger C.T."/>
            <person name="Goeker M."/>
            <person name="Salamov A.A."/>
            <person name="Wisecaver J.H."/>
            <person name="Long T.M."/>
            <person name="Calvey C.H."/>
            <person name="Aerts A.L."/>
            <person name="Barry K.W."/>
            <person name="Choi C."/>
            <person name="Clum A."/>
            <person name="Coughlan A.Y."/>
            <person name="Deshpande S."/>
            <person name="Douglass A.P."/>
            <person name="Hanson S.J."/>
            <person name="Klenk H.-P."/>
            <person name="LaButti K.M."/>
            <person name="Lapidus A."/>
            <person name="Lindquist E.A."/>
            <person name="Lipzen A.M."/>
            <person name="Meier-Kolthoff J.P."/>
            <person name="Ohm R.A."/>
            <person name="Otillar R.P."/>
            <person name="Pangilinan J.L."/>
            <person name="Peng Y."/>
            <person name="Rokas A."/>
            <person name="Rosa C.A."/>
            <person name="Scheuner C."/>
            <person name="Sibirny A.A."/>
            <person name="Slot J.C."/>
            <person name="Stielow J.B."/>
            <person name="Sun H."/>
            <person name="Kurtzman C.P."/>
            <person name="Blackwell M."/>
            <person name="Grigoriev I.V."/>
            <person name="Jeffries T.W."/>
        </authorList>
    </citation>
    <scope>NUCLEOTIDE SEQUENCE [LARGE SCALE GENOMIC DNA]</scope>
    <source>
        <strain evidence="12">ATCC 58044 / CBS 1984 / NCYC 433 / NRRL Y-366-8</strain>
    </source>
</reference>
<dbReference type="PANTHER" id="PTHR24089">
    <property type="entry name" value="SOLUTE CARRIER FAMILY 25"/>
    <property type="match status" value="1"/>
</dbReference>
<evidence type="ECO:0000256" key="6">
    <source>
        <dbReference type="ARBA" id="ARBA00022989"/>
    </source>
</evidence>
<comment type="similarity">
    <text evidence="10">Belongs to the mitochondrial carrier (TC 2.A.29) family.</text>
</comment>
<evidence type="ECO:0000256" key="3">
    <source>
        <dbReference type="ARBA" id="ARBA00022692"/>
    </source>
</evidence>
<evidence type="ECO:0000256" key="8">
    <source>
        <dbReference type="ARBA" id="ARBA00023136"/>
    </source>
</evidence>
<protein>
    <recommendedName>
        <fullName evidence="13">Mitochondrial thiamine pyrophosphate carrier 1</fullName>
    </recommendedName>
</protein>
<dbReference type="PRINTS" id="PR00926">
    <property type="entry name" value="MITOCARRIER"/>
</dbReference>
<feature type="repeat" description="Solcar" evidence="9">
    <location>
        <begin position="16"/>
        <end position="102"/>
    </location>
</feature>
<dbReference type="GeneID" id="30199477"/>
<keyword evidence="7" id="KW-0496">Mitochondrion</keyword>
<accession>A0A1E3NXR5</accession>
<dbReference type="STRING" id="683960.A0A1E3NXR5"/>
<evidence type="ECO:0008006" key="13">
    <source>
        <dbReference type="Google" id="ProtNLM"/>
    </source>
</evidence>
<dbReference type="Proteomes" id="UP000094112">
    <property type="component" value="Unassembled WGS sequence"/>
</dbReference>
<comment type="subcellular location">
    <subcellularLocation>
        <location evidence="1">Mitochondrion inner membrane</location>
        <topology evidence="1">Multi-pass membrane protein</topology>
    </subcellularLocation>
</comment>
<dbReference type="AlphaFoldDB" id="A0A1E3NXR5"/>
<evidence type="ECO:0000256" key="2">
    <source>
        <dbReference type="ARBA" id="ARBA00022448"/>
    </source>
</evidence>
<sequence>MTGKEHDDHLRQGIKVSPVTSALAGSISGLVARMFTAPLDVVKIRLQLQVSGDKYDGILQTMKLIAKEEGVLALWKGNVPAAVMYVLYGAAQFSSYTVYNNWLTDFEQQYKLRIGPASHSFILGSAAGCTSTLISYPFDLLRTRFASEPTFSKLSSTLRSIHHHEGPSAFFKGVNTAMLSISLYTGLMFWSYEVSRSISSKINIYQPVVEPVCGFAAGVFAKSIVFPLDLIRRRLQVNRSRNKNFIITALNVVKVEGLRGLYKGFFVSIIKNAPTTAISIWTYEHVLRLYKEEVIS</sequence>
<keyword evidence="3 9" id="KW-0812">Transmembrane</keyword>
<keyword evidence="12" id="KW-1185">Reference proteome</keyword>
<evidence type="ECO:0000256" key="5">
    <source>
        <dbReference type="ARBA" id="ARBA00022792"/>
    </source>
</evidence>
<evidence type="ECO:0000313" key="12">
    <source>
        <dbReference type="Proteomes" id="UP000094112"/>
    </source>
</evidence>
<dbReference type="GO" id="GO:0090422">
    <property type="term" value="F:thiamine pyrophosphate transmembrane transporter activity"/>
    <property type="evidence" value="ECO:0007669"/>
    <property type="project" value="EnsemblFungi"/>
</dbReference>
<feature type="repeat" description="Solcar" evidence="9">
    <location>
        <begin position="115"/>
        <end position="198"/>
    </location>
</feature>
<dbReference type="RefSeq" id="XP_019037155.1">
    <property type="nucleotide sequence ID" value="XM_019182231.1"/>
</dbReference>
<evidence type="ECO:0000256" key="7">
    <source>
        <dbReference type="ARBA" id="ARBA00023128"/>
    </source>
</evidence>
<feature type="repeat" description="Solcar" evidence="9">
    <location>
        <begin position="205"/>
        <end position="289"/>
    </location>
</feature>
<dbReference type="OrthoDB" id="18574at2759"/>
<dbReference type="PROSITE" id="PS50920">
    <property type="entry name" value="SOLCAR"/>
    <property type="match status" value="3"/>
</dbReference>